<evidence type="ECO:0000256" key="1">
    <source>
        <dbReference type="ARBA" id="ARBA00004651"/>
    </source>
</evidence>
<keyword evidence="5 10" id="KW-0592">Phosphate transport</keyword>
<organism evidence="12 13">
    <name type="scientific">Odinarchaeota yellowstonii (strain LCB_4)</name>
    <dbReference type="NCBI Taxonomy" id="1841599"/>
    <lineage>
        <taxon>Archaea</taxon>
        <taxon>Promethearchaeati</taxon>
        <taxon>Candidatus Odinarchaeota</taxon>
        <taxon>Candidatus Odinarchaeia</taxon>
        <taxon>Candidatus Odinarchaeales</taxon>
        <taxon>Candidatus Odinarchaeaceae</taxon>
        <taxon>Candidatus Odinarchaeum</taxon>
    </lineage>
</organism>
<dbReference type="GO" id="GO:0005886">
    <property type="term" value="C:plasma membrane"/>
    <property type="evidence" value="ECO:0007669"/>
    <property type="project" value="UniProtKB-SubCell"/>
</dbReference>
<gene>
    <name evidence="12" type="primary">pstC</name>
    <name evidence="12" type="ORF">OdinLCB4_001520</name>
</gene>
<dbReference type="PROSITE" id="PS50928">
    <property type="entry name" value="ABC_TM1"/>
    <property type="match status" value="1"/>
</dbReference>
<dbReference type="SUPFAM" id="SSF161098">
    <property type="entry name" value="MetI-like"/>
    <property type="match status" value="1"/>
</dbReference>
<reference evidence="12" key="1">
    <citation type="journal article" date="2017" name="Nature">
        <title>Asgard archaea illuminate the origin of eukaryotic cellular complexity.</title>
        <authorList>
            <person name="Zaremba-Niedzwiedzka K."/>
            <person name="Caceres E.F."/>
            <person name="Saw J.H."/>
            <person name="Backstrom D."/>
            <person name="Juzokaite L."/>
            <person name="Vancaester E."/>
            <person name="Seitz K.W."/>
            <person name="Anantharaman K."/>
            <person name="Starnawski P."/>
            <person name="Kjeldsen K.U."/>
            <person name="Scott M.B."/>
            <person name="Nunoura T."/>
            <person name="Banfield J.F."/>
            <person name="Schramm A."/>
            <person name="Baker B.J."/>
            <person name="Spang A."/>
            <person name="Ettema T.J.G."/>
        </authorList>
    </citation>
    <scope>NUCLEOTIDE SEQUENCE</scope>
    <source>
        <strain evidence="12">LCB_4</strain>
    </source>
</reference>
<dbReference type="PANTHER" id="PTHR30425:SF1">
    <property type="entry name" value="PHOSPHATE TRANSPORT SYSTEM PERMEASE PROTEIN PSTC"/>
    <property type="match status" value="1"/>
</dbReference>
<dbReference type="Gene3D" id="1.10.3720.10">
    <property type="entry name" value="MetI-like"/>
    <property type="match status" value="1"/>
</dbReference>
<evidence type="ECO:0000313" key="13">
    <source>
        <dbReference type="Proteomes" id="UP000186851"/>
    </source>
</evidence>
<dbReference type="InterPro" id="IPR051124">
    <property type="entry name" value="Phosphate_Transport_Permease"/>
</dbReference>
<keyword evidence="6 9" id="KW-0812">Transmembrane</keyword>
<dbReference type="Proteomes" id="UP000186851">
    <property type="component" value="Chromosome"/>
</dbReference>
<evidence type="ECO:0000256" key="7">
    <source>
        <dbReference type="ARBA" id="ARBA00022989"/>
    </source>
</evidence>
<feature type="transmembrane region" description="Helical" evidence="9">
    <location>
        <begin position="37"/>
        <end position="58"/>
    </location>
</feature>
<evidence type="ECO:0000256" key="3">
    <source>
        <dbReference type="ARBA" id="ARBA00022448"/>
    </source>
</evidence>
<protein>
    <recommendedName>
        <fullName evidence="10">Phosphate transport system permease protein</fullName>
    </recommendedName>
</protein>
<dbReference type="KEGG" id="oyw:OdinLCB4_001520"/>
<sequence length="341" mass="37537">MEEFFEKKLLEDKKYLRYNFLKKRNKVNIYEKVIEKVVFLAGISTIVLVALIVSYLLYESIPFFMKNNILDFLFGTVWNPASPNKPSYGIVPLVYGSLLVTSLALIIDVPLGLASAIYISYVASKKEREILKPLIELLAGIPSVIYGFFALVILASVLQNFLNLEYRLNAFNGAIIIAVMALPTIISISEDSITFVPKSYYEAALALGSSKWESIIKVIVPSAKSGIIASIMLGFGRAIGETMAVIMATGNSPQILFNIFAPIQTLTSPPALEMGEVAFGSEHYHALFAVCLVLFLITLAINLLSGLLTTSLQHKISQVAKKKPGLYEKLKKFKTGGAHDQ</sequence>
<keyword evidence="7 9" id="KW-1133">Transmembrane helix</keyword>
<evidence type="ECO:0000256" key="4">
    <source>
        <dbReference type="ARBA" id="ARBA00022475"/>
    </source>
</evidence>
<comment type="caution">
    <text evidence="10">Lacks conserved residue(s) required for the propagation of feature annotation.</text>
</comment>
<dbReference type="InterPro" id="IPR000515">
    <property type="entry name" value="MetI-like"/>
</dbReference>
<comment type="similarity">
    <text evidence="2 10">Belongs to the binding-protein-dependent transport system permease family. CysTW subfamily.</text>
</comment>
<evidence type="ECO:0000256" key="6">
    <source>
        <dbReference type="ARBA" id="ARBA00022692"/>
    </source>
</evidence>
<comment type="function">
    <text evidence="10">Part of the binding-protein-dependent transport system for phosphate; probably responsible for the translocation of the substrate across the membrane.</text>
</comment>
<proteinExistence type="inferred from homology"/>
<feature type="transmembrane region" description="Helical" evidence="9">
    <location>
        <begin position="134"/>
        <end position="158"/>
    </location>
</feature>
<dbReference type="GO" id="GO:0006817">
    <property type="term" value="P:phosphate ion transport"/>
    <property type="evidence" value="ECO:0007669"/>
    <property type="project" value="UniProtKB-KW"/>
</dbReference>
<keyword evidence="4 10" id="KW-1003">Cell membrane</keyword>
<feature type="transmembrane region" description="Helical" evidence="9">
    <location>
        <begin position="93"/>
        <end position="122"/>
    </location>
</feature>
<evidence type="ECO:0000256" key="5">
    <source>
        <dbReference type="ARBA" id="ARBA00022592"/>
    </source>
</evidence>
<feature type="transmembrane region" description="Helical" evidence="9">
    <location>
        <begin position="170"/>
        <end position="188"/>
    </location>
</feature>
<accession>A0AAF0IE16</accession>
<evidence type="ECO:0000256" key="9">
    <source>
        <dbReference type="RuleBase" id="RU363032"/>
    </source>
</evidence>
<dbReference type="EMBL" id="CP091871">
    <property type="protein sequence ID" value="WEU41112.1"/>
    <property type="molecule type" value="Genomic_DNA"/>
</dbReference>
<name>A0AAF0IE16_ODILC</name>
<dbReference type="CDD" id="cd06261">
    <property type="entry name" value="TM_PBP2"/>
    <property type="match status" value="1"/>
</dbReference>
<evidence type="ECO:0000259" key="11">
    <source>
        <dbReference type="PROSITE" id="PS50928"/>
    </source>
</evidence>
<dbReference type="InterPro" id="IPR011864">
    <property type="entry name" value="Phosphate_PstC"/>
</dbReference>
<reference evidence="12" key="2">
    <citation type="journal article" date="2022" name="Nat. Microbiol.">
        <title>A closed Candidatus Odinarchaeum chromosome exposes Asgard archaeal viruses.</title>
        <authorList>
            <person name="Tamarit D."/>
            <person name="Caceres E.F."/>
            <person name="Krupovic M."/>
            <person name="Nijland R."/>
            <person name="Eme L."/>
            <person name="Robinson N.P."/>
            <person name="Ettema T.J.G."/>
        </authorList>
    </citation>
    <scope>NUCLEOTIDE SEQUENCE</scope>
    <source>
        <strain evidence="12">LCB_4</strain>
    </source>
</reference>
<feature type="transmembrane region" description="Helical" evidence="9">
    <location>
        <begin position="283"/>
        <end position="308"/>
    </location>
</feature>
<evidence type="ECO:0000256" key="2">
    <source>
        <dbReference type="ARBA" id="ARBA00007069"/>
    </source>
</evidence>
<dbReference type="AlphaFoldDB" id="A0AAF0IE16"/>
<comment type="subcellular location">
    <subcellularLocation>
        <location evidence="1 9">Cell membrane</location>
        <topology evidence="1 9">Multi-pass membrane protein</topology>
    </subcellularLocation>
</comment>
<dbReference type="InterPro" id="IPR035906">
    <property type="entry name" value="MetI-like_sf"/>
</dbReference>
<keyword evidence="8 9" id="KW-0472">Membrane</keyword>
<dbReference type="NCBIfam" id="TIGR02138">
    <property type="entry name" value="phosphate_pstC"/>
    <property type="match status" value="1"/>
</dbReference>
<dbReference type="GO" id="GO:0005315">
    <property type="term" value="F:phosphate transmembrane transporter activity"/>
    <property type="evidence" value="ECO:0007669"/>
    <property type="project" value="InterPro"/>
</dbReference>
<evidence type="ECO:0000256" key="8">
    <source>
        <dbReference type="ARBA" id="ARBA00023136"/>
    </source>
</evidence>
<evidence type="ECO:0000256" key="10">
    <source>
        <dbReference type="RuleBase" id="RU363054"/>
    </source>
</evidence>
<evidence type="ECO:0000313" key="12">
    <source>
        <dbReference type="EMBL" id="WEU41112.1"/>
    </source>
</evidence>
<feature type="domain" description="ABC transmembrane type-1" evidence="11">
    <location>
        <begin position="94"/>
        <end position="305"/>
    </location>
</feature>
<dbReference type="Pfam" id="PF00528">
    <property type="entry name" value="BPD_transp_1"/>
    <property type="match status" value="1"/>
</dbReference>
<dbReference type="PANTHER" id="PTHR30425">
    <property type="entry name" value="PHOSPHATE TRANSPORT SYSTEM PERMEASE PROTEIN PST"/>
    <property type="match status" value="1"/>
</dbReference>
<keyword evidence="3 9" id="KW-0813">Transport</keyword>